<dbReference type="Pfam" id="PF13921">
    <property type="entry name" value="Myb_DNA-bind_6"/>
    <property type="match status" value="1"/>
</dbReference>
<keyword evidence="10" id="KW-1185">Reference proteome</keyword>
<dbReference type="SUPFAM" id="SSF46689">
    <property type="entry name" value="Homeodomain-like"/>
    <property type="match status" value="1"/>
</dbReference>
<name>A0A2I0WG69_9ASPA</name>
<dbReference type="InterPro" id="IPR050560">
    <property type="entry name" value="MYB_TF"/>
</dbReference>
<dbReference type="GO" id="GO:0000981">
    <property type="term" value="F:DNA-binding transcription factor activity, RNA polymerase II-specific"/>
    <property type="evidence" value="ECO:0007669"/>
    <property type="project" value="TreeGrafter"/>
</dbReference>
<dbReference type="AlphaFoldDB" id="A0A2I0WG69"/>
<dbReference type="SMART" id="SM00717">
    <property type="entry name" value="SANT"/>
    <property type="match status" value="2"/>
</dbReference>
<evidence type="ECO:0000256" key="3">
    <source>
        <dbReference type="ARBA" id="ARBA00023015"/>
    </source>
</evidence>
<comment type="subcellular location">
    <subcellularLocation>
        <location evidence="1">Nucleus</location>
    </subcellularLocation>
</comment>
<evidence type="ECO:0000256" key="2">
    <source>
        <dbReference type="ARBA" id="ARBA00022737"/>
    </source>
</evidence>
<dbReference type="OrthoDB" id="2143914at2759"/>
<protein>
    <submittedName>
        <fullName evidence="9">Transcription factor MYB44</fullName>
    </submittedName>
</protein>
<feature type="domain" description="Myb-like" evidence="7">
    <location>
        <begin position="121"/>
        <end position="171"/>
    </location>
</feature>
<dbReference type="InterPro" id="IPR001005">
    <property type="entry name" value="SANT/Myb"/>
</dbReference>
<keyword evidence="6" id="KW-0539">Nucleus</keyword>
<accession>A0A2I0WG69</accession>
<dbReference type="InterPro" id="IPR017930">
    <property type="entry name" value="Myb_dom"/>
</dbReference>
<dbReference type="FunFam" id="1.10.10.60:FF:000060">
    <property type="entry name" value="MYB transcription factor"/>
    <property type="match status" value="1"/>
</dbReference>
<evidence type="ECO:0000259" key="7">
    <source>
        <dbReference type="PROSITE" id="PS50090"/>
    </source>
</evidence>
<dbReference type="InterPro" id="IPR009057">
    <property type="entry name" value="Homeodomain-like_sf"/>
</dbReference>
<dbReference type="EMBL" id="KZ502668">
    <property type="protein sequence ID" value="PKU74632.1"/>
    <property type="molecule type" value="Genomic_DNA"/>
</dbReference>
<dbReference type="GO" id="GO:0000978">
    <property type="term" value="F:RNA polymerase II cis-regulatory region sequence-specific DNA binding"/>
    <property type="evidence" value="ECO:0007669"/>
    <property type="project" value="TreeGrafter"/>
</dbReference>
<keyword evidence="3" id="KW-0805">Transcription regulation</keyword>
<organism evidence="9 10">
    <name type="scientific">Dendrobium catenatum</name>
    <dbReference type="NCBI Taxonomy" id="906689"/>
    <lineage>
        <taxon>Eukaryota</taxon>
        <taxon>Viridiplantae</taxon>
        <taxon>Streptophyta</taxon>
        <taxon>Embryophyta</taxon>
        <taxon>Tracheophyta</taxon>
        <taxon>Spermatophyta</taxon>
        <taxon>Magnoliopsida</taxon>
        <taxon>Liliopsida</taxon>
        <taxon>Asparagales</taxon>
        <taxon>Orchidaceae</taxon>
        <taxon>Epidendroideae</taxon>
        <taxon>Malaxideae</taxon>
        <taxon>Dendrobiinae</taxon>
        <taxon>Dendrobium</taxon>
    </lineage>
</organism>
<feature type="domain" description="HTH myb-type" evidence="8">
    <location>
        <begin position="121"/>
        <end position="175"/>
    </location>
</feature>
<reference evidence="9 10" key="2">
    <citation type="journal article" date="2017" name="Nature">
        <title>The Apostasia genome and the evolution of orchids.</title>
        <authorList>
            <person name="Zhang G.Q."/>
            <person name="Liu K.W."/>
            <person name="Li Z."/>
            <person name="Lohaus R."/>
            <person name="Hsiao Y.Y."/>
            <person name="Niu S.C."/>
            <person name="Wang J.Y."/>
            <person name="Lin Y.C."/>
            <person name="Xu Q."/>
            <person name="Chen L.J."/>
            <person name="Yoshida K."/>
            <person name="Fujiwara S."/>
            <person name="Wang Z.W."/>
            <person name="Zhang Y.Q."/>
            <person name="Mitsuda N."/>
            <person name="Wang M."/>
            <person name="Liu G.H."/>
            <person name="Pecoraro L."/>
            <person name="Huang H.X."/>
            <person name="Xiao X.J."/>
            <person name="Lin M."/>
            <person name="Wu X.Y."/>
            <person name="Wu W.L."/>
            <person name="Chen Y.Y."/>
            <person name="Chang S.B."/>
            <person name="Sakamoto S."/>
            <person name="Ohme-Takagi M."/>
            <person name="Yagi M."/>
            <person name="Zeng S.J."/>
            <person name="Shen C.Y."/>
            <person name="Yeh C.M."/>
            <person name="Luo Y.B."/>
            <person name="Tsai W.C."/>
            <person name="Van de Peer Y."/>
            <person name="Liu Z.J."/>
        </authorList>
    </citation>
    <scope>NUCLEOTIDE SEQUENCE [LARGE SCALE GENOMIC DNA]</scope>
    <source>
        <tissue evidence="9">The whole plant</tissue>
    </source>
</reference>
<dbReference type="GO" id="GO:0005634">
    <property type="term" value="C:nucleus"/>
    <property type="evidence" value="ECO:0007669"/>
    <property type="project" value="UniProtKB-SubCell"/>
</dbReference>
<evidence type="ECO:0000256" key="6">
    <source>
        <dbReference type="ARBA" id="ARBA00023242"/>
    </source>
</evidence>
<dbReference type="PROSITE" id="PS51294">
    <property type="entry name" value="HTH_MYB"/>
    <property type="match status" value="2"/>
</dbReference>
<sequence length="327" mass="37237">MSLWQQRSEAPMLLLSSPQSQPSFFTSSVPPLEREFMRSEEGWSFSNSHDDLQVSDGSMESRDLETKHAKLCTRGHWRPTEDTKLKELVEQFGPQNWNLIAEKLEGRSGKSCRLRWFNQLDPRINRKAFTAEEEERLLSVQHHYGNKWSLIARFFPGRTDNAVKNQWHVIMARKQRENSISYRRRRIASSTSFNPSIHLRTLEHNTSSAESTITSTREESVSTATTRTVHGLVLSPQQKKANFFIMGGKSSVDQIALSDSTSKASATESVVIRGAELERGRINLPFFDFLGVGAAEEKPLMVIRMGSEKADYQQKICFDGDFSPAYV</sequence>
<evidence type="ECO:0000259" key="8">
    <source>
        <dbReference type="PROSITE" id="PS51294"/>
    </source>
</evidence>
<evidence type="ECO:0000256" key="4">
    <source>
        <dbReference type="ARBA" id="ARBA00023125"/>
    </source>
</evidence>
<evidence type="ECO:0000313" key="10">
    <source>
        <dbReference type="Proteomes" id="UP000233837"/>
    </source>
</evidence>
<feature type="domain" description="Myb-like" evidence="7">
    <location>
        <begin position="74"/>
        <end position="120"/>
    </location>
</feature>
<reference evidence="9 10" key="1">
    <citation type="journal article" date="2016" name="Sci. Rep.">
        <title>The Dendrobium catenatum Lindl. genome sequence provides insights into polysaccharide synthase, floral development and adaptive evolution.</title>
        <authorList>
            <person name="Zhang G.Q."/>
            <person name="Xu Q."/>
            <person name="Bian C."/>
            <person name="Tsai W.C."/>
            <person name="Yeh C.M."/>
            <person name="Liu K.W."/>
            <person name="Yoshida K."/>
            <person name="Zhang L.S."/>
            <person name="Chang S.B."/>
            <person name="Chen F."/>
            <person name="Shi Y."/>
            <person name="Su Y.Y."/>
            <person name="Zhang Y.Q."/>
            <person name="Chen L.J."/>
            <person name="Yin Y."/>
            <person name="Lin M."/>
            <person name="Huang H."/>
            <person name="Deng H."/>
            <person name="Wang Z.W."/>
            <person name="Zhu S.L."/>
            <person name="Zhao X."/>
            <person name="Deng C."/>
            <person name="Niu S.C."/>
            <person name="Huang J."/>
            <person name="Wang M."/>
            <person name="Liu G.H."/>
            <person name="Yang H.J."/>
            <person name="Xiao X.J."/>
            <person name="Hsiao Y.Y."/>
            <person name="Wu W.L."/>
            <person name="Chen Y.Y."/>
            <person name="Mitsuda N."/>
            <person name="Ohme-Takagi M."/>
            <person name="Luo Y.B."/>
            <person name="Van de Peer Y."/>
            <person name="Liu Z.J."/>
        </authorList>
    </citation>
    <scope>NUCLEOTIDE SEQUENCE [LARGE SCALE GENOMIC DNA]</scope>
    <source>
        <tissue evidence="9">The whole plant</tissue>
    </source>
</reference>
<gene>
    <name evidence="9" type="primary">MYB44</name>
    <name evidence="9" type="ORF">MA16_Dca004823</name>
</gene>
<dbReference type="PANTHER" id="PTHR45614">
    <property type="entry name" value="MYB PROTEIN-RELATED"/>
    <property type="match status" value="1"/>
</dbReference>
<dbReference type="PROSITE" id="PS50090">
    <property type="entry name" value="MYB_LIKE"/>
    <property type="match status" value="2"/>
</dbReference>
<dbReference type="CDD" id="cd00167">
    <property type="entry name" value="SANT"/>
    <property type="match status" value="2"/>
</dbReference>
<dbReference type="Proteomes" id="UP000233837">
    <property type="component" value="Unassembled WGS sequence"/>
</dbReference>
<evidence type="ECO:0000256" key="1">
    <source>
        <dbReference type="ARBA" id="ARBA00004123"/>
    </source>
</evidence>
<evidence type="ECO:0000313" key="9">
    <source>
        <dbReference type="EMBL" id="PKU74632.1"/>
    </source>
</evidence>
<feature type="domain" description="HTH myb-type" evidence="8">
    <location>
        <begin position="74"/>
        <end position="120"/>
    </location>
</feature>
<keyword evidence="4" id="KW-0238">DNA-binding</keyword>
<dbReference type="PANTHER" id="PTHR45614:SF259">
    <property type="entry name" value="MYB DOMAIN PROTEIN 89-RELATED"/>
    <property type="match status" value="1"/>
</dbReference>
<keyword evidence="5" id="KW-0804">Transcription</keyword>
<dbReference type="Gene3D" id="1.10.10.60">
    <property type="entry name" value="Homeodomain-like"/>
    <property type="match status" value="2"/>
</dbReference>
<proteinExistence type="predicted"/>
<keyword evidence="2" id="KW-0677">Repeat</keyword>
<evidence type="ECO:0000256" key="5">
    <source>
        <dbReference type="ARBA" id="ARBA00023163"/>
    </source>
</evidence>